<dbReference type="Gene3D" id="1.10.287.70">
    <property type="match status" value="1"/>
</dbReference>
<gene>
    <name evidence="16" type="primary">LOC114793668</name>
</gene>
<feature type="transmembrane region" description="Helical" evidence="13">
    <location>
        <begin position="870"/>
        <end position="892"/>
    </location>
</feature>
<sequence length="1012" mass="110677">MSGKCCPCPCRIRPSGKCCPCRIRASGKCCPCPCRIRVSGKCCPCRIWTSGKCCPCPCQIRASGKCCPCPCRIQVSGKCCPCRIWASGKCCPCPCRIQVSGKCCPCRIRASGKCCPCPCRIQVSGKCCPCQIRASGKCCPCRIQVSGKCCPCCIRASGKCCPCPCQIRASGKCCPCRIRASGKCCPCPCRIRVSGKCCPCPCRIRASGKCCPCPCRIQVSGKCCPCQIRASGKCCPCRIRASDKCCPCRIRASGKCCPCPCRIQVSGKCCPCQIRASGKCCPCPCRIQVSGKCCPCCIRASGKCCPCPCQIRASGKCCPCRIRASGKCCPCPCRIRVSGKCCPCPCRIRASGKCCPCRIQVSSKCCPCRIRASGKCCPCPCQIRASGKCCKCGCSSSLAAARWRHAAFPLCGACAALQVKKSRRQCLHPNSAGWRSSAVPRRAASLRGDACDAAALNDMAAPGGGQDRGAETDRLLTCVAGYGSGDHGDLQGSLLQQQLQREEEELRRKLKYFFMSPCDKYHAKGRKPFKLGLQLLKILIVTVQLVLFGLSNQMVVMFKDENAETFRHLFLRGYQDDPDTPLALHTRGDVYGQISYAVEQYLALAEIAVGRYAYVPGVGVDGNALSLCQHYYKKGSIDPVNDTFDIDPRVSTDCVGVNPAPYHGNFTLKFHKLINVTIDFQLKAINLQTIINNEIPDCYTFSIKILLDNHAHSGRVKVSLHNQASIKECKDPNVSGHAESYAREAFDVAVAVVCVLSLALCGRSVLRGVVLQHEYVQFFKQRLGRGVCWGDRMEFINGWYLLLIVSDVLTIIGSFIKIGIESKDNSSYDLCAILLGSSTLLVWVGVIRYLSFFQKYNILIVTLRAAFPNVIRFCCCAAAIYMGYCFCGWIVLGPYHVKFRSLSTVSECLFSLINGDDMFVTFSEMEHSSTLVWVFSQLYLYTFISLFIYMVLSLFIALITGAYDTIMQQTQETQVHITDLHTFIAQCTDTPSSGKFRGLEATSCSLFCCFDQ</sequence>
<keyword evidence="4" id="KW-1003">Cell membrane</keyword>
<dbReference type="Proteomes" id="UP000694580">
    <property type="component" value="Chromosome 7"/>
</dbReference>
<keyword evidence="9 13" id="KW-0472">Membrane</keyword>
<evidence type="ECO:0000256" key="3">
    <source>
        <dbReference type="ARBA" id="ARBA00022448"/>
    </source>
</evidence>
<comment type="catalytic activity">
    <reaction evidence="12">
        <text>Ca(2+)(in) = Ca(2+)(out)</text>
        <dbReference type="Rhea" id="RHEA:29671"/>
        <dbReference type="ChEBI" id="CHEBI:29108"/>
    </reaction>
</comment>
<dbReference type="FunFam" id="1.10.287.70:FF:000033">
    <property type="entry name" value="Mucolipin 1"/>
    <property type="match status" value="1"/>
</dbReference>
<keyword evidence="7 13" id="KW-1133">Transmembrane helix</keyword>
<dbReference type="Pfam" id="PF21381">
    <property type="entry name" value="MCLN_ECD"/>
    <property type="match status" value="1"/>
</dbReference>
<keyword evidence="10" id="KW-1015">Disulfide bond</keyword>
<keyword evidence="3" id="KW-0813">Transport</keyword>
<evidence type="ECO:0000256" key="12">
    <source>
        <dbReference type="ARBA" id="ARBA00036634"/>
    </source>
</evidence>
<keyword evidence="17" id="KW-1185">Reference proteome</keyword>
<evidence type="ECO:0000256" key="7">
    <source>
        <dbReference type="ARBA" id="ARBA00022989"/>
    </source>
</evidence>
<feature type="domain" description="Mucolipin extracytosolic" evidence="15">
    <location>
        <begin position="555"/>
        <end position="730"/>
    </location>
</feature>
<comment type="subcellular location">
    <subcellularLocation>
        <location evidence="2">Cell membrane</location>
        <topology evidence="2">Multi-pass membrane protein</topology>
    </subcellularLocation>
    <subcellularLocation>
        <location evidence="1">Endosome membrane</location>
        <topology evidence="1">Multi-pass membrane protein</topology>
    </subcellularLocation>
</comment>
<dbReference type="InterPro" id="IPR049134">
    <property type="entry name" value="MCLN_ECD"/>
</dbReference>
<reference evidence="16 17" key="1">
    <citation type="submission" date="2020-06" db="EMBL/GenBank/DDBJ databases">
        <authorList>
            <consortium name="Wellcome Sanger Institute Data Sharing"/>
        </authorList>
    </citation>
    <scope>NUCLEOTIDE SEQUENCE [LARGE SCALE GENOMIC DNA]</scope>
</reference>
<feature type="transmembrane region" description="Helical" evidence="13">
    <location>
        <begin position="830"/>
        <end position="850"/>
    </location>
</feature>
<dbReference type="PANTHER" id="PTHR12127">
    <property type="entry name" value="MUCOLIPIN"/>
    <property type="match status" value="1"/>
</dbReference>
<organism evidence="16 17">
    <name type="scientific">Denticeps clupeoides</name>
    <name type="common">denticle herring</name>
    <dbReference type="NCBI Taxonomy" id="299321"/>
    <lineage>
        <taxon>Eukaryota</taxon>
        <taxon>Metazoa</taxon>
        <taxon>Chordata</taxon>
        <taxon>Craniata</taxon>
        <taxon>Vertebrata</taxon>
        <taxon>Euteleostomi</taxon>
        <taxon>Actinopterygii</taxon>
        <taxon>Neopterygii</taxon>
        <taxon>Teleostei</taxon>
        <taxon>Clupei</taxon>
        <taxon>Clupeiformes</taxon>
        <taxon>Denticipitoidei</taxon>
        <taxon>Denticipitidae</taxon>
        <taxon>Denticeps</taxon>
    </lineage>
</organism>
<evidence type="ECO:0000256" key="8">
    <source>
        <dbReference type="ARBA" id="ARBA00023065"/>
    </source>
</evidence>
<accession>A0AAY4B7M8</accession>
<evidence type="ECO:0000256" key="6">
    <source>
        <dbReference type="ARBA" id="ARBA00022753"/>
    </source>
</evidence>
<evidence type="ECO:0000256" key="13">
    <source>
        <dbReference type="SAM" id="Phobius"/>
    </source>
</evidence>
<reference evidence="16" key="3">
    <citation type="submission" date="2025-09" db="UniProtKB">
        <authorList>
            <consortium name="Ensembl"/>
        </authorList>
    </citation>
    <scope>IDENTIFICATION</scope>
</reference>
<dbReference type="GO" id="GO:0005886">
    <property type="term" value="C:plasma membrane"/>
    <property type="evidence" value="ECO:0007669"/>
    <property type="project" value="UniProtKB-SubCell"/>
</dbReference>
<feature type="transmembrane region" description="Helical" evidence="13">
    <location>
        <begin position="799"/>
        <end position="818"/>
    </location>
</feature>
<dbReference type="GeneTree" id="ENSGT00950000183036"/>
<evidence type="ECO:0000256" key="9">
    <source>
        <dbReference type="ARBA" id="ARBA00023136"/>
    </source>
</evidence>
<evidence type="ECO:0000256" key="2">
    <source>
        <dbReference type="ARBA" id="ARBA00004651"/>
    </source>
</evidence>
<dbReference type="Ensembl" id="ENSDCDT00010018011.1">
    <property type="protein sequence ID" value="ENSDCDP00010016984.1"/>
    <property type="gene ID" value="ENSDCDG00010007726.1"/>
</dbReference>
<reference evidence="16" key="2">
    <citation type="submission" date="2025-08" db="UniProtKB">
        <authorList>
            <consortium name="Ensembl"/>
        </authorList>
    </citation>
    <scope>IDENTIFICATION</scope>
</reference>
<dbReference type="InterPro" id="IPR039031">
    <property type="entry name" value="Mucolipin"/>
</dbReference>
<evidence type="ECO:0000256" key="4">
    <source>
        <dbReference type="ARBA" id="ARBA00022475"/>
    </source>
</evidence>
<dbReference type="PANTHER" id="PTHR12127:SF20">
    <property type="entry name" value="MUCOLIPIN-1"/>
    <property type="match status" value="1"/>
</dbReference>
<keyword evidence="8" id="KW-0406">Ion transport</keyword>
<evidence type="ECO:0000313" key="16">
    <source>
        <dbReference type="Ensembl" id="ENSDCDP00010016984.1"/>
    </source>
</evidence>
<protein>
    <recommendedName>
        <fullName evidence="18">Polycystin cation channel PKD1/PKD2 domain-containing protein</fullName>
    </recommendedName>
</protein>
<evidence type="ECO:0000313" key="17">
    <source>
        <dbReference type="Proteomes" id="UP000694580"/>
    </source>
</evidence>
<keyword evidence="6" id="KW-0967">Endosome</keyword>
<evidence type="ECO:0000256" key="5">
    <source>
        <dbReference type="ARBA" id="ARBA00022692"/>
    </source>
</evidence>
<dbReference type="InterPro" id="IPR013122">
    <property type="entry name" value="PKD1_2_channel"/>
</dbReference>
<keyword evidence="11" id="KW-0407">Ion channel</keyword>
<evidence type="ECO:0000259" key="14">
    <source>
        <dbReference type="Pfam" id="PF08016"/>
    </source>
</evidence>
<evidence type="ECO:0000256" key="11">
    <source>
        <dbReference type="ARBA" id="ARBA00023303"/>
    </source>
</evidence>
<feature type="transmembrane region" description="Helical" evidence="13">
    <location>
        <begin position="938"/>
        <end position="963"/>
    </location>
</feature>
<dbReference type="GO" id="GO:0010008">
    <property type="term" value="C:endosome membrane"/>
    <property type="evidence" value="ECO:0007669"/>
    <property type="project" value="UniProtKB-SubCell"/>
</dbReference>
<evidence type="ECO:0000256" key="1">
    <source>
        <dbReference type="ARBA" id="ARBA00004337"/>
    </source>
</evidence>
<keyword evidence="5 13" id="KW-0812">Transmembrane</keyword>
<dbReference type="AlphaFoldDB" id="A0AAY4B7M8"/>
<evidence type="ECO:0000259" key="15">
    <source>
        <dbReference type="Pfam" id="PF21381"/>
    </source>
</evidence>
<proteinExistence type="predicted"/>
<dbReference type="GO" id="GO:0005765">
    <property type="term" value="C:lysosomal membrane"/>
    <property type="evidence" value="ECO:0007669"/>
    <property type="project" value="TreeGrafter"/>
</dbReference>
<feature type="transmembrane region" description="Helical" evidence="13">
    <location>
        <begin position="745"/>
        <end position="766"/>
    </location>
</feature>
<feature type="domain" description="Polycystin cation channel PKD1/PKD2" evidence="14">
    <location>
        <begin position="831"/>
        <end position="966"/>
    </location>
</feature>
<evidence type="ECO:0000256" key="10">
    <source>
        <dbReference type="ARBA" id="ARBA00023157"/>
    </source>
</evidence>
<dbReference type="Pfam" id="PF08016">
    <property type="entry name" value="PKD_channel"/>
    <property type="match status" value="1"/>
</dbReference>
<dbReference type="GO" id="GO:0072345">
    <property type="term" value="F:NAADP-sensitive calcium-release channel activity"/>
    <property type="evidence" value="ECO:0007669"/>
    <property type="project" value="TreeGrafter"/>
</dbReference>
<name>A0AAY4B7M8_9TELE</name>
<evidence type="ECO:0008006" key="18">
    <source>
        <dbReference type="Google" id="ProtNLM"/>
    </source>
</evidence>